<gene>
    <name evidence="4" type="primary">PPE38_4</name>
    <name evidence="4" type="ORF">MBOU_44190</name>
</gene>
<feature type="domain" description="PPE" evidence="2">
    <location>
        <begin position="2"/>
        <end position="151"/>
    </location>
</feature>
<dbReference type="InterPro" id="IPR000030">
    <property type="entry name" value="PPE_dom"/>
</dbReference>
<dbReference type="PANTHER" id="PTHR46766">
    <property type="entry name" value="GLUTAMINE-RICH PROTEIN 2"/>
    <property type="match status" value="1"/>
</dbReference>
<dbReference type="Gene3D" id="1.20.1260.20">
    <property type="entry name" value="PPE superfamily"/>
    <property type="match status" value="1"/>
</dbReference>
<evidence type="ECO:0000259" key="3">
    <source>
        <dbReference type="Pfam" id="PF12484"/>
    </source>
</evidence>
<dbReference type="InterPro" id="IPR022171">
    <property type="entry name" value="PPE_C"/>
</dbReference>
<feature type="domain" description="PPE family C-terminal" evidence="3">
    <location>
        <begin position="260"/>
        <end position="357"/>
    </location>
</feature>
<dbReference type="AlphaFoldDB" id="A0A7I9YUY1"/>
<accession>A0A7I9YUY1</accession>
<dbReference type="GO" id="GO:0052572">
    <property type="term" value="P:response to host immune response"/>
    <property type="evidence" value="ECO:0007669"/>
    <property type="project" value="TreeGrafter"/>
</dbReference>
<dbReference type="SUPFAM" id="SSF140459">
    <property type="entry name" value="PE/PPE dimer-like"/>
    <property type="match status" value="1"/>
</dbReference>
<evidence type="ECO:0000313" key="4">
    <source>
        <dbReference type="EMBL" id="GFG92377.1"/>
    </source>
</evidence>
<dbReference type="Pfam" id="PF00823">
    <property type="entry name" value="PPE"/>
    <property type="match status" value="1"/>
</dbReference>
<proteinExistence type="inferred from homology"/>
<evidence type="ECO:0000313" key="5">
    <source>
        <dbReference type="Proteomes" id="UP000465360"/>
    </source>
</evidence>
<organism evidence="4 5">
    <name type="scientific">Mycobacterium bourgelatii</name>
    <dbReference type="NCBI Taxonomy" id="1273442"/>
    <lineage>
        <taxon>Bacteria</taxon>
        <taxon>Bacillati</taxon>
        <taxon>Actinomycetota</taxon>
        <taxon>Actinomycetes</taxon>
        <taxon>Mycobacteriales</taxon>
        <taxon>Mycobacteriaceae</taxon>
        <taxon>Mycobacterium</taxon>
    </lineage>
</organism>
<comment type="similarity">
    <text evidence="1">Belongs to the mycobacterial PPE family.</text>
</comment>
<protein>
    <submittedName>
        <fullName evidence="4">Putative PPE family protein PPE38</fullName>
    </submittedName>
</protein>
<dbReference type="PANTHER" id="PTHR46766:SF1">
    <property type="entry name" value="GLUTAMINE-RICH PROTEIN 2"/>
    <property type="match status" value="1"/>
</dbReference>
<comment type="caution">
    <text evidence="4">The sequence shown here is derived from an EMBL/GenBank/DDBJ whole genome shotgun (WGS) entry which is preliminary data.</text>
</comment>
<sequence length="361" mass="34083">MLYGGAGAAPLLAAASAWDGVATVLQGLAQSFNSVVTGLTAGPWTGPAAVAMASAAVPYVGWLTGAAGQAEFAGAQARAAATAFETAMLATVHPAAVTANRVSLAALVATNLVGQNTPAIAATESDYVEMWAQDVTAMMGYHADAAAVVSPMSSFAVPPVSLSGMAASVSSVVAGVQGLAGQAQSALSSVGSAVPIESLASVGQFATLPVSMLMSPLLSLASQSANAGTAGVAGTASTLAAGVPNLVDAVPLANTGGAVAAGVGKANLVGSLSVPPAWARTAPAAAAGSALTGHPAGLAGASAAAEMAGMTGASGGMPMMPMPLGAGAGGGMPPGMLGRGGGGGTQVVQSRPTVVPRVGIG</sequence>
<dbReference type="Proteomes" id="UP000465360">
    <property type="component" value="Unassembled WGS sequence"/>
</dbReference>
<name>A0A7I9YUY1_MYCBU</name>
<reference evidence="4 5" key="1">
    <citation type="journal article" date="2019" name="Emerg. Microbes Infect.">
        <title>Comprehensive subspecies identification of 175 nontuberculous mycobacteria species based on 7547 genomic profiles.</title>
        <authorList>
            <person name="Matsumoto Y."/>
            <person name="Kinjo T."/>
            <person name="Motooka D."/>
            <person name="Nabeya D."/>
            <person name="Jung N."/>
            <person name="Uechi K."/>
            <person name="Horii T."/>
            <person name="Iida T."/>
            <person name="Fujita J."/>
            <person name="Nakamura S."/>
        </authorList>
    </citation>
    <scope>NUCLEOTIDE SEQUENCE [LARGE SCALE GENOMIC DNA]</scope>
    <source>
        <strain evidence="4 5">JCM 30725</strain>
    </source>
</reference>
<dbReference type="InterPro" id="IPR038332">
    <property type="entry name" value="PPE_sf"/>
</dbReference>
<evidence type="ECO:0000256" key="1">
    <source>
        <dbReference type="ARBA" id="ARBA00010652"/>
    </source>
</evidence>
<dbReference type="Pfam" id="PF12484">
    <property type="entry name" value="PPE-SVP"/>
    <property type="match status" value="1"/>
</dbReference>
<keyword evidence="5" id="KW-1185">Reference proteome</keyword>
<evidence type="ECO:0000259" key="2">
    <source>
        <dbReference type="Pfam" id="PF00823"/>
    </source>
</evidence>
<dbReference type="EMBL" id="BLKZ01000001">
    <property type="protein sequence ID" value="GFG92377.1"/>
    <property type="molecule type" value="Genomic_DNA"/>
</dbReference>